<dbReference type="InterPro" id="IPR037171">
    <property type="entry name" value="NagB/RpiA_transferase-like"/>
</dbReference>
<evidence type="ECO:0000259" key="5">
    <source>
        <dbReference type="Pfam" id="PF04198"/>
    </source>
</evidence>
<sequence>MDQYRLSERDELSLDAAKFYYSGLSQAEVAKRLHLGRTTVSKLLTHARKRGFIQTVVKDPREDDKVLIEALQHRYGLHEVALVSPADTTTNGIRQALGVAGAQTLSSLVRDGDTIGMVYSRTVAALASNLESQTRSNVSVVELSRGLTSPQDTVNYYPSTLAHLASAFGGHYFQLGSPLFVASVQEKNQLLSQSYLREVLAMGDSCRIAVYTVGDLVSNRELILKTPILPREREVINQRAVGDICSRFIDSRGRICVPDLNNRTVGISLPSLRRKEQKVLIAGGTRKVEAVFAALENGYVNRLVTDYSTAAAIVKKFKPVPRG</sequence>
<dbReference type="SUPFAM" id="SSF100950">
    <property type="entry name" value="NagB/RpiA/CoA transferase-like"/>
    <property type="match status" value="1"/>
</dbReference>
<gene>
    <name evidence="6" type="ORF">QS713_00335</name>
</gene>
<dbReference type="EMBL" id="JASXSX010000001">
    <property type="protein sequence ID" value="MDT3766523.1"/>
    <property type="molecule type" value="Genomic_DNA"/>
</dbReference>
<evidence type="ECO:0000256" key="4">
    <source>
        <dbReference type="ARBA" id="ARBA00023163"/>
    </source>
</evidence>
<dbReference type="Pfam" id="PF04198">
    <property type="entry name" value="Sugar-bind"/>
    <property type="match status" value="1"/>
</dbReference>
<evidence type="ECO:0000313" key="7">
    <source>
        <dbReference type="Proteomes" id="UP001247542"/>
    </source>
</evidence>
<dbReference type="InterPro" id="IPR007324">
    <property type="entry name" value="Sugar-bd_dom_put"/>
</dbReference>
<dbReference type="InterPro" id="IPR051054">
    <property type="entry name" value="SorC_transcr_regulators"/>
</dbReference>
<comment type="caution">
    <text evidence="6">The sequence shown here is derived from an EMBL/GenBank/DDBJ whole genome shotgun (WGS) entry which is preliminary data.</text>
</comment>
<proteinExistence type="inferred from homology"/>
<evidence type="ECO:0000313" key="6">
    <source>
        <dbReference type="EMBL" id="MDT3766523.1"/>
    </source>
</evidence>
<dbReference type="Gene3D" id="3.40.50.1360">
    <property type="match status" value="1"/>
</dbReference>
<keyword evidence="7" id="KW-1185">Reference proteome</keyword>
<dbReference type="InterPro" id="IPR036388">
    <property type="entry name" value="WH-like_DNA-bd_sf"/>
</dbReference>
<dbReference type="Proteomes" id="UP001247542">
    <property type="component" value="Unassembled WGS sequence"/>
</dbReference>
<accession>A0ABU3I813</accession>
<dbReference type="PANTHER" id="PTHR34294">
    <property type="entry name" value="TRANSCRIPTIONAL REGULATOR-RELATED"/>
    <property type="match status" value="1"/>
</dbReference>
<evidence type="ECO:0000256" key="2">
    <source>
        <dbReference type="ARBA" id="ARBA00023015"/>
    </source>
</evidence>
<dbReference type="RefSeq" id="WP_313271501.1">
    <property type="nucleotide sequence ID" value="NZ_JASXSX010000001.1"/>
</dbReference>
<evidence type="ECO:0000256" key="3">
    <source>
        <dbReference type="ARBA" id="ARBA00023125"/>
    </source>
</evidence>
<feature type="domain" description="Sugar-binding" evidence="5">
    <location>
        <begin position="67"/>
        <end position="314"/>
    </location>
</feature>
<dbReference type="Gene3D" id="1.10.10.10">
    <property type="entry name" value="Winged helix-like DNA-binding domain superfamily/Winged helix DNA-binding domain"/>
    <property type="match status" value="1"/>
</dbReference>
<protein>
    <submittedName>
        <fullName evidence="6">Sugar-binding domain-containing protein</fullName>
    </submittedName>
</protein>
<evidence type="ECO:0000256" key="1">
    <source>
        <dbReference type="ARBA" id="ARBA00010466"/>
    </source>
</evidence>
<keyword evidence="2" id="KW-0805">Transcription regulation</keyword>
<organism evidence="6 7">
    <name type="scientific">Gleimia hominis</name>
    <dbReference type="NCBI Taxonomy" id="595468"/>
    <lineage>
        <taxon>Bacteria</taxon>
        <taxon>Bacillati</taxon>
        <taxon>Actinomycetota</taxon>
        <taxon>Actinomycetes</taxon>
        <taxon>Actinomycetales</taxon>
        <taxon>Actinomycetaceae</taxon>
        <taxon>Gleimia</taxon>
    </lineage>
</organism>
<keyword evidence="4" id="KW-0804">Transcription</keyword>
<dbReference type="PANTHER" id="PTHR34294:SF1">
    <property type="entry name" value="TRANSCRIPTIONAL REGULATOR LSRR"/>
    <property type="match status" value="1"/>
</dbReference>
<reference evidence="6 7" key="1">
    <citation type="submission" date="2023-06" db="EMBL/GenBank/DDBJ databases">
        <title>Draft genome sequence of Gleimia hominis type strain CCUG 57540T.</title>
        <authorList>
            <person name="Salva-Serra F."/>
            <person name="Cardew S."/>
            <person name="Jensie Markopoulos S."/>
            <person name="Ohlen M."/>
            <person name="Inganas E."/>
            <person name="Svensson-Stadler L."/>
            <person name="Moore E.R.B."/>
        </authorList>
    </citation>
    <scope>NUCLEOTIDE SEQUENCE [LARGE SCALE GENOMIC DNA]</scope>
    <source>
        <strain evidence="6 7">CCUG 57540</strain>
    </source>
</reference>
<name>A0ABU3I813_9ACTO</name>
<keyword evidence="3" id="KW-0238">DNA-binding</keyword>
<comment type="similarity">
    <text evidence="1">Belongs to the SorC transcriptional regulatory family.</text>
</comment>